<dbReference type="Pfam" id="PF00583">
    <property type="entry name" value="Acetyltransf_1"/>
    <property type="match status" value="1"/>
</dbReference>
<dbReference type="CDD" id="cd04301">
    <property type="entry name" value="NAT_SF"/>
    <property type="match status" value="1"/>
</dbReference>
<evidence type="ECO:0000313" key="3">
    <source>
        <dbReference type="Proteomes" id="UP001144036"/>
    </source>
</evidence>
<comment type="caution">
    <text evidence="2">The sequence shown here is derived from an EMBL/GenBank/DDBJ whole genome shotgun (WGS) entry which is preliminary data.</text>
</comment>
<proteinExistence type="predicted"/>
<evidence type="ECO:0000313" key="2">
    <source>
        <dbReference type="EMBL" id="MDA0633391.1"/>
    </source>
</evidence>
<dbReference type="InterPro" id="IPR000182">
    <property type="entry name" value="GNAT_dom"/>
</dbReference>
<dbReference type="Proteomes" id="UP001144036">
    <property type="component" value="Unassembled WGS sequence"/>
</dbReference>
<gene>
    <name evidence="2" type="ORF">OUY22_08170</name>
</gene>
<dbReference type="PROSITE" id="PS51186">
    <property type="entry name" value="GNAT"/>
    <property type="match status" value="1"/>
</dbReference>
<evidence type="ECO:0000259" key="1">
    <source>
        <dbReference type="PROSITE" id="PS51186"/>
    </source>
</evidence>
<dbReference type="RefSeq" id="WP_270154196.1">
    <property type="nucleotide sequence ID" value="NZ_JAPNNL010000020.1"/>
</dbReference>
<sequence length="173" mass="18415">MRIRPARCDDAERVRRFLAGLSLHTQTLRFFSGVTRPAAGLVRALTEMTEIRDVLVAVHEGEAGSGGEIVGHAMSYRGGAADVEIAVVVADRWQGFGLGPALVNRLLSRAALRGATTVGMDVMGDNRRVLGMIRKVWPGAAMRVSSGSVEVTAMIQEALLFAEQRSGGSPLTA</sequence>
<protein>
    <submittedName>
        <fullName evidence="2">GNAT family N-acetyltransferase</fullName>
    </submittedName>
</protein>
<accession>A0ABT4S866</accession>
<dbReference type="InterPro" id="IPR016181">
    <property type="entry name" value="Acyl_CoA_acyltransferase"/>
</dbReference>
<reference evidence="2" key="1">
    <citation type="submission" date="2022-11" db="EMBL/GenBank/DDBJ databases">
        <title>Nonomuraea corallina sp. nov., a new species of the genus Nonomuraea isolated from sea side sediment in Thai sea.</title>
        <authorList>
            <person name="Ngamcharungchit C."/>
            <person name="Matsumoto A."/>
            <person name="Suriyachadkun C."/>
            <person name="Panbangred W."/>
            <person name="Inahashi Y."/>
            <person name="Intra B."/>
        </authorList>
    </citation>
    <scope>NUCLEOTIDE SEQUENCE</scope>
    <source>
        <strain evidence="2">MCN248</strain>
    </source>
</reference>
<dbReference type="Gene3D" id="3.40.630.30">
    <property type="match status" value="1"/>
</dbReference>
<name>A0ABT4S866_9ACTN</name>
<feature type="domain" description="N-acetyltransferase" evidence="1">
    <location>
        <begin position="1"/>
        <end position="156"/>
    </location>
</feature>
<organism evidence="2 3">
    <name type="scientific">Nonomuraea corallina</name>
    <dbReference type="NCBI Taxonomy" id="2989783"/>
    <lineage>
        <taxon>Bacteria</taxon>
        <taxon>Bacillati</taxon>
        <taxon>Actinomycetota</taxon>
        <taxon>Actinomycetes</taxon>
        <taxon>Streptosporangiales</taxon>
        <taxon>Streptosporangiaceae</taxon>
        <taxon>Nonomuraea</taxon>
    </lineage>
</organism>
<dbReference type="SUPFAM" id="SSF55729">
    <property type="entry name" value="Acyl-CoA N-acyltransferases (Nat)"/>
    <property type="match status" value="1"/>
</dbReference>
<dbReference type="EMBL" id="JAPNNL010000020">
    <property type="protein sequence ID" value="MDA0633391.1"/>
    <property type="molecule type" value="Genomic_DNA"/>
</dbReference>
<keyword evidence="3" id="KW-1185">Reference proteome</keyword>